<dbReference type="EMBL" id="BOOY01000002">
    <property type="protein sequence ID" value="GIJ01027.1"/>
    <property type="molecule type" value="Genomic_DNA"/>
</dbReference>
<evidence type="ECO:0000256" key="1">
    <source>
        <dbReference type="SAM" id="MobiDB-lite"/>
    </source>
</evidence>
<evidence type="ECO:0000313" key="3">
    <source>
        <dbReference type="EMBL" id="GIJ01027.1"/>
    </source>
</evidence>
<feature type="signal peptide" evidence="2">
    <location>
        <begin position="1"/>
        <end position="24"/>
    </location>
</feature>
<name>A0A8J3Y3U3_9ACTN</name>
<organism evidence="3 4">
    <name type="scientific">Spirilliplanes yamanashiensis</name>
    <dbReference type="NCBI Taxonomy" id="42233"/>
    <lineage>
        <taxon>Bacteria</taxon>
        <taxon>Bacillati</taxon>
        <taxon>Actinomycetota</taxon>
        <taxon>Actinomycetes</taxon>
        <taxon>Micromonosporales</taxon>
        <taxon>Micromonosporaceae</taxon>
        <taxon>Spirilliplanes</taxon>
    </lineage>
</organism>
<keyword evidence="4" id="KW-1185">Reference proteome</keyword>
<proteinExistence type="predicted"/>
<protein>
    <submittedName>
        <fullName evidence="3">Uncharacterized protein</fullName>
    </submittedName>
</protein>
<evidence type="ECO:0000313" key="4">
    <source>
        <dbReference type="Proteomes" id="UP000652013"/>
    </source>
</evidence>
<feature type="region of interest" description="Disordered" evidence="1">
    <location>
        <begin position="32"/>
        <end position="60"/>
    </location>
</feature>
<feature type="chain" id="PRO_5035245048" evidence="2">
    <location>
        <begin position="25"/>
        <end position="137"/>
    </location>
</feature>
<gene>
    <name evidence="3" type="ORF">Sya03_03790</name>
</gene>
<dbReference type="AlphaFoldDB" id="A0A8J3Y3U3"/>
<dbReference type="Proteomes" id="UP000652013">
    <property type="component" value="Unassembled WGS sequence"/>
</dbReference>
<dbReference type="RefSeq" id="WP_203936359.1">
    <property type="nucleotide sequence ID" value="NZ_BAAAGJ010000005.1"/>
</dbReference>
<evidence type="ECO:0000256" key="2">
    <source>
        <dbReference type="SAM" id="SignalP"/>
    </source>
</evidence>
<keyword evidence="2" id="KW-0732">Signal</keyword>
<comment type="caution">
    <text evidence="3">The sequence shown here is derived from an EMBL/GenBank/DDBJ whole genome shotgun (WGS) entry which is preliminary data.</text>
</comment>
<reference evidence="3" key="1">
    <citation type="submission" date="2021-01" db="EMBL/GenBank/DDBJ databases">
        <title>Whole genome shotgun sequence of Spirilliplanes yamanashiensis NBRC 15828.</title>
        <authorList>
            <person name="Komaki H."/>
            <person name="Tamura T."/>
        </authorList>
    </citation>
    <scope>NUCLEOTIDE SEQUENCE</scope>
    <source>
        <strain evidence="3">NBRC 15828</strain>
    </source>
</reference>
<sequence>MFRPTRRSTALAALGLLGVGGALAVSLADRAVEPAPPVPPAPGPARPAREPKAARRARRRRAALAAGLARELRMDAAEVRAALERFDVDAAHEARARARAALKTRLDAAVAAGELGAPDGAAVMRAVDAGILEPAEH</sequence>
<feature type="compositionally biased region" description="Pro residues" evidence="1">
    <location>
        <begin position="34"/>
        <end position="45"/>
    </location>
</feature>
<accession>A0A8J3Y3U3</accession>